<proteinExistence type="predicted"/>
<dbReference type="AlphaFoldDB" id="A0A410E077"/>
<dbReference type="EMBL" id="CP025746">
    <property type="protein sequence ID" value="QAA34713.1"/>
    <property type="molecule type" value="Genomic_DNA"/>
</dbReference>
<reference evidence="2 3" key="1">
    <citation type="submission" date="2018-01" db="EMBL/GenBank/DDBJ databases">
        <title>Genome Sequencing and Assembly of Anaerobacter polyendosporus strain CT4.</title>
        <authorList>
            <person name="Tachaapaikoon C."/>
            <person name="Sutheeworapong S."/>
            <person name="Jenjaroenpun P."/>
            <person name="Wongsurawat T."/>
            <person name="Nookeaw I."/>
            <person name="Cheawchanlertfa P."/>
            <person name="Kosugi A."/>
            <person name="Cheevadhanarak S."/>
            <person name="Ratanakhanokchai K."/>
        </authorList>
    </citation>
    <scope>NUCLEOTIDE SEQUENCE [LARGE SCALE GENOMIC DNA]</scope>
    <source>
        <strain evidence="2 3">CT4</strain>
    </source>
</reference>
<dbReference type="Gene3D" id="3.90.550.10">
    <property type="entry name" value="Spore Coat Polysaccharide Biosynthesis Protein SpsA, Chain A"/>
    <property type="match status" value="1"/>
</dbReference>
<organism evidence="2 3">
    <name type="scientific">Clostridium manihotivorum</name>
    <dbReference type="NCBI Taxonomy" id="2320868"/>
    <lineage>
        <taxon>Bacteria</taxon>
        <taxon>Bacillati</taxon>
        <taxon>Bacillota</taxon>
        <taxon>Clostridia</taxon>
        <taxon>Eubacteriales</taxon>
        <taxon>Clostridiaceae</taxon>
        <taxon>Clostridium</taxon>
    </lineage>
</organism>
<evidence type="ECO:0000313" key="2">
    <source>
        <dbReference type="EMBL" id="QAA34713.1"/>
    </source>
</evidence>
<dbReference type="InterPro" id="IPR050834">
    <property type="entry name" value="Glycosyltransf_2"/>
</dbReference>
<dbReference type="Pfam" id="PF00535">
    <property type="entry name" value="Glycos_transf_2"/>
    <property type="match status" value="1"/>
</dbReference>
<dbReference type="OrthoDB" id="396512at2"/>
<dbReference type="InterPro" id="IPR029044">
    <property type="entry name" value="Nucleotide-diphossugar_trans"/>
</dbReference>
<feature type="domain" description="Glycosyltransferase 2-like" evidence="1">
    <location>
        <begin position="10"/>
        <end position="145"/>
    </location>
</feature>
<dbReference type="PANTHER" id="PTHR43685">
    <property type="entry name" value="GLYCOSYLTRANSFERASE"/>
    <property type="match status" value="1"/>
</dbReference>
<dbReference type="GO" id="GO:0016740">
    <property type="term" value="F:transferase activity"/>
    <property type="evidence" value="ECO:0007669"/>
    <property type="project" value="UniProtKB-KW"/>
</dbReference>
<accession>A0A410E077</accession>
<protein>
    <submittedName>
        <fullName evidence="2">Glycosyltransferase</fullName>
    </submittedName>
</protein>
<dbReference type="RefSeq" id="WP_128215425.1">
    <property type="nucleotide sequence ID" value="NZ_CP025746.1"/>
</dbReference>
<dbReference type="Proteomes" id="UP000286268">
    <property type="component" value="Chromosome"/>
</dbReference>
<sequence>MKENNDPFFSIVTVSYNSEKTIKDTIESVLNQSYKSYEYIIVDGSSTDKTLDIVKSYERKFQGKLVYISEKDKGIYDAMNKGINMSKGSFVGIINSDDWYESDALEKIYNQHIKDNAADIIYGTLRVIRNEKEYGIERTNYDFLNEKMIPHPTTFIRKAVYSKEGGYNTEYRYAADYDYMLSLKEKGYRFTFTNDIIANYREGGATHTNIEAAIESINVRYNHKKIDKKRRNLQIMKIKFKSFLSL</sequence>
<dbReference type="InterPro" id="IPR001173">
    <property type="entry name" value="Glyco_trans_2-like"/>
</dbReference>
<evidence type="ECO:0000259" key="1">
    <source>
        <dbReference type="Pfam" id="PF00535"/>
    </source>
</evidence>
<dbReference type="PANTHER" id="PTHR43685:SF2">
    <property type="entry name" value="GLYCOSYLTRANSFERASE 2-LIKE DOMAIN-CONTAINING PROTEIN"/>
    <property type="match status" value="1"/>
</dbReference>
<name>A0A410E077_9CLOT</name>
<keyword evidence="2" id="KW-0808">Transferase</keyword>
<dbReference type="CDD" id="cd06433">
    <property type="entry name" value="GT_2_WfgS_like"/>
    <property type="match status" value="1"/>
</dbReference>
<gene>
    <name evidence="2" type="ORF">C1I91_25465</name>
</gene>
<evidence type="ECO:0000313" key="3">
    <source>
        <dbReference type="Proteomes" id="UP000286268"/>
    </source>
</evidence>
<dbReference type="SUPFAM" id="SSF53448">
    <property type="entry name" value="Nucleotide-diphospho-sugar transferases"/>
    <property type="match status" value="1"/>
</dbReference>
<keyword evidence="3" id="KW-1185">Reference proteome</keyword>
<dbReference type="KEGG" id="cmah:C1I91_25465"/>